<dbReference type="InterPro" id="IPR006016">
    <property type="entry name" value="UspA"/>
</dbReference>
<accession>A0ABV2SS23</accession>
<dbReference type="Proteomes" id="UP001549799">
    <property type="component" value="Unassembled WGS sequence"/>
</dbReference>
<evidence type="ECO:0000313" key="3">
    <source>
        <dbReference type="EMBL" id="MET6989944.1"/>
    </source>
</evidence>
<comment type="caution">
    <text evidence="3">The sequence shown here is derived from an EMBL/GenBank/DDBJ whole genome shotgun (WGS) entry which is preliminary data.</text>
</comment>
<evidence type="ECO:0000259" key="2">
    <source>
        <dbReference type="Pfam" id="PF00582"/>
    </source>
</evidence>
<dbReference type="SUPFAM" id="SSF52402">
    <property type="entry name" value="Adenine nucleotide alpha hydrolases-like"/>
    <property type="match status" value="2"/>
</dbReference>
<gene>
    <name evidence="3" type="ORF">ABXZ36_04700</name>
</gene>
<dbReference type="PANTHER" id="PTHR46268:SF6">
    <property type="entry name" value="UNIVERSAL STRESS PROTEIN UP12"/>
    <property type="match status" value="1"/>
</dbReference>
<comment type="similarity">
    <text evidence="1">Belongs to the universal stress protein A family.</text>
</comment>
<protein>
    <submittedName>
        <fullName evidence="3">Universal stress protein</fullName>
    </submittedName>
</protein>
<evidence type="ECO:0000256" key="1">
    <source>
        <dbReference type="ARBA" id="ARBA00008791"/>
    </source>
</evidence>
<evidence type="ECO:0000313" key="4">
    <source>
        <dbReference type="Proteomes" id="UP001549799"/>
    </source>
</evidence>
<reference evidence="3 4" key="1">
    <citation type="submission" date="2024-07" db="EMBL/GenBank/DDBJ databases">
        <title>The genome sequence of type strain Sediminicola arcticus GDMCC 1.2805.</title>
        <authorList>
            <person name="Liu Y."/>
        </authorList>
    </citation>
    <scope>NUCLEOTIDE SEQUENCE [LARGE SCALE GENOMIC DNA]</scope>
    <source>
        <strain evidence="3 4">GDMCC 1.2805</strain>
    </source>
</reference>
<keyword evidence="4" id="KW-1185">Reference proteome</keyword>
<dbReference type="PANTHER" id="PTHR46268">
    <property type="entry name" value="STRESS RESPONSE PROTEIN NHAX"/>
    <property type="match status" value="1"/>
</dbReference>
<dbReference type="EMBL" id="JBEXAE010000002">
    <property type="protein sequence ID" value="MET6989944.1"/>
    <property type="molecule type" value="Genomic_DNA"/>
</dbReference>
<dbReference type="PRINTS" id="PR01438">
    <property type="entry name" value="UNVRSLSTRESS"/>
</dbReference>
<sequence>MKTILYATDYSQNSVAALLYAHTICFKLKAKLLILHVFDEPMSLATKVSLAYLKKEQELYEMHQMKLEAFCYEHLKDRPIVTDRQVITLENRSSTDGILEAIVTHSPDMVAVGTKGVSALKEFLLGSTAIGLIKKAPCSVLTVPQYTSPAPLKTLVYATDFEEADIFAIRQLVKIAKPFKAAIKIVHITTKAEYEEDRKVAWLKKILEQKINYKPMGFERIFSEDISKELHAYMERSEVSILGMLERKDSSLLRKFFHKDLVIAMESYLTIPLLCFKVGGL</sequence>
<proteinExistence type="inferred from homology"/>
<organism evidence="3 4">
    <name type="scientific">Sediminicola arcticus</name>
    <dbReference type="NCBI Taxonomy" id="1574308"/>
    <lineage>
        <taxon>Bacteria</taxon>
        <taxon>Pseudomonadati</taxon>
        <taxon>Bacteroidota</taxon>
        <taxon>Flavobacteriia</taxon>
        <taxon>Flavobacteriales</taxon>
        <taxon>Flavobacteriaceae</taxon>
        <taxon>Sediminicola</taxon>
    </lineage>
</organism>
<dbReference type="RefSeq" id="WP_354614328.1">
    <property type="nucleotide sequence ID" value="NZ_JBEXAE010000002.1"/>
</dbReference>
<dbReference type="InterPro" id="IPR006015">
    <property type="entry name" value="Universal_stress_UspA"/>
</dbReference>
<dbReference type="CDD" id="cd00293">
    <property type="entry name" value="USP-like"/>
    <property type="match status" value="1"/>
</dbReference>
<dbReference type="Pfam" id="PF00582">
    <property type="entry name" value="Usp"/>
    <property type="match status" value="1"/>
</dbReference>
<name>A0ABV2SS23_9FLAO</name>
<dbReference type="Gene3D" id="3.40.50.12370">
    <property type="match status" value="1"/>
</dbReference>
<feature type="domain" description="UspA" evidence="2">
    <location>
        <begin position="1"/>
        <end position="144"/>
    </location>
</feature>